<dbReference type="Pfam" id="PF00512">
    <property type="entry name" value="HisKA"/>
    <property type="match status" value="1"/>
</dbReference>
<dbReference type="SUPFAM" id="SSF55874">
    <property type="entry name" value="ATPase domain of HSP90 chaperone/DNA topoisomerase II/histidine kinase"/>
    <property type="match status" value="1"/>
</dbReference>
<dbReference type="InterPro" id="IPR004358">
    <property type="entry name" value="Sig_transdc_His_kin-like_C"/>
</dbReference>
<dbReference type="GO" id="GO:0016301">
    <property type="term" value="F:kinase activity"/>
    <property type="evidence" value="ECO:0007669"/>
    <property type="project" value="UniProtKB-KW"/>
</dbReference>
<comment type="catalytic activity">
    <reaction evidence="1">
        <text>ATP + protein L-histidine = ADP + protein N-phospho-L-histidine.</text>
        <dbReference type="EC" id="2.7.13.3"/>
    </reaction>
</comment>
<dbReference type="InterPro" id="IPR036097">
    <property type="entry name" value="HisK_dim/P_sf"/>
</dbReference>
<keyword evidence="4" id="KW-0808">Transferase</keyword>
<evidence type="ECO:0000256" key="6">
    <source>
        <dbReference type="ARBA" id="ARBA00023012"/>
    </source>
</evidence>
<dbReference type="InterPro" id="IPR036890">
    <property type="entry name" value="HATPase_C_sf"/>
</dbReference>
<dbReference type="PRINTS" id="PR00344">
    <property type="entry name" value="BCTRLSENSOR"/>
</dbReference>
<keyword evidence="6" id="KW-0902">Two-component regulatory system</keyword>
<protein>
    <recommendedName>
        <fullName evidence="2">histidine kinase</fullName>
        <ecNumber evidence="2">2.7.13.3</ecNumber>
    </recommendedName>
</protein>
<dbReference type="Gene3D" id="1.10.287.130">
    <property type="match status" value="1"/>
</dbReference>
<evidence type="ECO:0000256" key="3">
    <source>
        <dbReference type="ARBA" id="ARBA00022553"/>
    </source>
</evidence>
<keyword evidence="7" id="KW-0812">Transmembrane</keyword>
<dbReference type="Gene3D" id="3.30.565.10">
    <property type="entry name" value="Histidine kinase-like ATPase, C-terminal domain"/>
    <property type="match status" value="1"/>
</dbReference>
<dbReference type="EC" id="2.7.13.3" evidence="2"/>
<keyword evidence="7" id="KW-1133">Transmembrane helix</keyword>
<accession>A0ABM7UI86</accession>
<evidence type="ECO:0000256" key="4">
    <source>
        <dbReference type="ARBA" id="ARBA00022679"/>
    </source>
</evidence>
<dbReference type="PANTHER" id="PTHR45453">
    <property type="entry name" value="PHOSPHATE REGULON SENSOR PROTEIN PHOR"/>
    <property type="match status" value="1"/>
</dbReference>
<dbReference type="PROSITE" id="PS50109">
    <property type="entry name" value="HIS_KIN"/>
    <property type="match status" value="1"/>
</dbReference>
<dbReference type="PANTHER" id="PTHR45453:SF1">
    <property type="entry name" value="PHOSPHATE REGULON SENSOR PROTEIN PHOR"/>
    <property type="match status" value="1"/>
</dbReference>
<evidence type="ECO:0000313" key="9">
    <source>
        <dbReference type="EMBL" id="BDA78441.1"/>
    </source>
</evidence>
<organism evidence="9 10">
    <name type="scientific">Leptospira kobayashii</name>
    <dbReference type="NCBI Taxonomy" id="1917830"/>
    <lineage>
        <taxon>Bacteria</taxon>
        <taxon>Pseudomonadati</taxon>
        <taxon>Spirochaetota</taxon>
        <taxon>Spirochaetia</taxon>
        <taxon>Leptospirales</taxon>
        <taxon>Leptospiraceae</taxon>
        <taxon>Leptospira</taxon>
    </lineage>
</organism>
<feature type="transmembrane region" description="Helical" evidence="7">
    <location>
        <begin position="62"/>
        <end position="80"/>
    </location>
</feature>
<dbReference type="SMART" id="SM00387">
    <property type="entry name" value="HATPase_c"/>
    <property type="match status" value="1"/>
</dbReference>
<dbReference type="InterPro" id="IPR050351">
    <property type="entry name" value="BphY/WalK/GraS-like"/>
</dbReference>
<dbReference type="SUPFAM" id="SSF47384">
    <property type="entry name" value="Homodimeric domain of signal transducing histidine kinase"/>
    <property type="match status" value="1"/>
</dbReference>
<keyword evidence="3" id="KW-0597">Phosphoprotein</keyword>
<reference evidence="9 10" key="1">
    <citation type="submission" date="2021-08" db="EMBL/GenBank/DDBJ databases">
        <title>Complete genome sequence of Leptospira kobayashii strain E30.</title>
        <authorList>
            <person name="Nakao R."/>
            <person name="Nakamura S."/>
            <person name="Masuzawa T."/>
            <person name="Koizumi N."/>
        </authorList>
    </citation>
    <scope>NUCLEOTIDE SEQUENCE [LARGE SCALE GENOMIC DNA]</scope>
    <source>
        <strain evidence="9 10">E30</strain>
    </source>
</reference>
<sequence length="297" mass="33522">MKGSARFRMIFAVAWLSLTVSLGIWWWILGLRQARTIAEMTKDTTSAQELQRVDRMLKLEGSFFLGMLTLGGVTLAWLSYRDFKRAKLISDFFTTVTHEMRTPLASLQLQIEGLISDNKNKPILVRYEKLLKENKRIESRMEKAFYLASLMQGEKLYIETFPLQELVSSVKTDYPDLIIDPSCNVHTEIIADKRAIESILQNLIENAGLHGKATSIRLYSVESENKKIHLSIGDNGIGFSGNLRDLTKPFVRHTRTSGTGIGLYIAKNLLEKMGGKLSLSSTNKGFTATLEVKKQTI</sequence>
<dbReference type="CDD" id="cd00082">
    <property type="entry name" value="HisKA"/>
    <property type="match status" value="1"/>
</dbReference>
<dbReference type="InterPro" id="IPR005467">
    <property type="entry name" value="His_kinase_dom"/>
</dbReference>
<dbReference type="SMART" id="SM00388">
    <property type="entry name" value="HisKA"/>
    <property type="match status" value="1"/>
</dbReference>
<evidence type="ECO:0000256" key="7">
    <source>
        <dbReference type="SAM" id="Phobius"/>
    </source>
</evidence>
<keyword evidence="7" id="KW-0472">Membrane</keyword>
<dbReference type="InterPro" id="IPR003594">
    <property type="entry name" value="HATPase_dom"/>
</dbReference>
<evidence type="ECO:0000259" key="8">
    <source>
        <dbReference type="PROSITE" id="PS50109"/>
    </source>
</evidence>
<evidence type="ECO:0000256" key="2">
    <source>
        <dbReference type="ARBA" id="ARBA00012438"/>
    </source>
</evidence>
<dbReference type="Proteomes" id="UP000245263">
    <property type="component" value="Chromosome 1"/>
</dbReference>
<dbReference type="EMBL" id="AP025028">
    <property type="protein sequence ID" value="BDA78441.1"/>
    <property type="molecule type" value="Genomic_DNA"/>
</dbReference>
<feature type="transmembrane region" description="Helical" evidence="7">
    <location>
        <begin position="7"/>
        <end position="28"/>
    </location>
</feature>
<dbReference type="InterPro" id="IPR003661">
    <property type="entry name" value="HisK_dim/P_dom"/>
</dbReference>
<evidence type="ECO:0000256" key="5">
    <source>
        <dbReference type="ARBA" id="ARBA00022777"/>
    </source>
</evidence>
<proteinExistence type="predicted"/>
<evidence type="ECO:0000313" key="10">
    <source>
        <dbReference type="Proteomes" id="UP000245263"/>
    </source>
</evidence>
<feature type="domain" description="Histidine kinase" evidence="8">
    <location>
        <begin position="95"/>
        <end position="296"/>
    </location>
</feature>
<dbReference type="Pfam" id="PF02518">
    <property type="entry name" value="HATPase_c"/>
    <property type="match status" value="1"/>
</dbReference>
<evidence type="ECO:0000256" key="1">
    <source>
        <dbReference type="ARBA" id="ARBA00000085"/>
    </source>
</evidence>
<keyword evidence="5 9" id="KW-0418">Kinase</keyword>
<keyword evidence="10" id="KW-1185">Reference proteome</keyword>
<name>A0ABM7UI86_9LEPT</name>
<gene>
    <name evidence="9" type="ORF">LPTSP3_g13710</name>
</gene>